<keyword evidence="19" id="KW-1185">Reference proteome</keyword>
<keyword evidence="11" id="KW-0539">Nucleus</keyword>
<protein>
    <recommendedName>
        <fullName evidence="5">Probable kinetochore protein NUF2</fullName>
    </recommendedName>
</protein>
<dbReference type="Pfam" id="PF18595">
    <property type="entry name" value="Nuf2_DHR10-like"/>
    <property type="match status" value="1"/>
</dbReference>
<evidence type="ECO:0000256" key="3">
    <source>
        <dbReference type="ARBA" id="ARBA00004629"/>
    </source>
</evidence>
<keyword evidence="9" id="KW-0995">Kinetochore</keyword>
<evidence type="ECO:0000259" key="16">
    <source>
        <dbReference type="Pfam" id="PF03800"/>
    </source>
</evidence>
<feature type="domain" description="Kinetochore protein Nuf2 N-terminal" evidence="16">
    <location>
        <begin position="31"/>
        <end position="173"/>
    </location>
</feature>
<dbReference type="GO" id="GO:0005634">
    <property type="term" value="C:nucleus"/>
    <property type="evidence" value="ECO:0007669"/>
    <property type="project" value="UniProtKB-SubCell"/>
</dbReference>
<dbReference type="Pfam" id="PF03800">
    <property type="entry name" value="Nuf2"/>
    <property type="match status" value="1"/>
</dbReference>
<comment type="function">
    <text evidence="1">Acts as a component of the essential kinetochore-associated NDC80 complex, which is required for chromosome segregation and spindle checkpoint activity.</text>
</comment>
<evidence type="ECO:0000256" key="1">
    <source>
        <dbReference type="ARBA" id="ARBA00002772"/>
    </source>
</evidence>
<keyword evidence="7" id="KW-0132">Cell division</keyword>
<dbReference type="GeneID" id="89930674"/>
<evidence type="ECO:0000256" key="13">
    <source>
        <dbReference type="ARBA" id="ARBA00023328"/>
    </source>
</evidence>
<keyword evidence="8" id="KW-0498">Mitosis</keyword>
<comment type="subcellular location">
    <subcellularLocation>
        <location evidence="3">Chromosome</location>
        <location evidence="3">Centromere</location>
        <location evidence="3">Kinetochore</location>
    </subcellularLocation>
    <subcellularLocation>
        <location evidence="2">Nucleus</location>
    </subcellularLocation>
</comment>
<accession>A0AAV9P0T9</accession>
<evidence type="ECO:0000256" key="8">
    <source>
        <dbReference type="ARBA" id="ARBA00022776"/>
    </source>
</evidence>
<feature type="compositionally biased region" description="Basic and acidic residues" evidence="15">
    <location>
        <begin position="374"/>
        <end position="387"/>
    </location>
</feature>
<evidence type="ECO:0000259" key="17">
    <source>
        <dbReference type="Pfam" id="PF18595"/>
    </source>
</evidence>
<dbReference type="GO" id="GO:0044877">
    <property type="term" value="F:protein-containing complex binding"/>
    <property type="evidence" value="ECO:0007669"/>
    <property type="project" value="TreeGrafter"/>
</dbReference>
<evidence type="ECO:0000256" key="5">
    <source>
        <dbReference type="ARBA" id="ARBA00017594"/>
    </source>
</evidence>
<evidence type="ECO:0000256" key="2">
    <source>
        <dbReference type="ARBA" id="ARBA00004123"/>
    </source>
</evidence>
<feature type="domain" description="Nuf2 DHR10-like" evidence="17">
    <location>
        <begin position="286"/>
        <end position="401"/>
    </location>
</feature>
<dbReference type="GO" id="GO:0051301">
    <property type="term" value="P:cell division"/>
    <property type="evidence" value="ECO:0007669"/>
    <property type="project" value="UniProtKB-KW"/>
</dbReference>
<keyword evidence="6" id="KW-0158">Chromosome</keyword>
<evidence type="ECO:0000313" key="19">
    <source>
        <dbReference type="Proteomes" id="UP001337655"/>
    </source>
</evidence>
<reference evidence="18 19" key="1">
    <citation type="submission" date="2023-08" db="EMBL/GenBank/DDBJ databases">
        <title>Black Yeasts Isolated from many extreme environments.</title>
        <authorList>
            <person name="Coleine C."/>
            <person name="Stajich J.E."/>
            <person name="Selbmann L."/>
        </authorList>
    </citation>
    <scope>NUCLEOTIDE SEQUENCE [LARGE SCALE GENOMIC DNA]</scope>
    <source>
        <strain evidence="18 19">CCFEE 5935</strain>
    </source>
</reference>
<evidence type="ECO:0000313" key="18">
    <source>
        <dbReference type="EMBL" id="KAK5165244.1"/>
    </source>
</evidence>
<dbReference type="GO" id="GO:0007052">
    <property type="term" value="P:mitotic spindle organization"/>
    <property type="evidence" value="ECO:0007669"/>
    <property type="project" value="TreeGrafter"/>
</dbReference>
<feature type="coiled-coil region" evidence="14">
    <location>
        <begin position="172"/>
        <end position="255"/>
    </location>
</feature>
<evidence type="ECO:0000256" key="12">
    <source>
        <dbReference type="ARBA" id="ARBA00023306"/>
    </source>
</evidence>
<dbReference type="InterPro" id="IPR041112">
    <property type="entry name" value="Nuf2_DHR10-like"/>
</dbReference>
<proteinExistence type="inferred from homology"/>
<keyword evidence="10 14" id="KW-0175">Coiled coil</keyword>
<dbReference type="RefSeq" id="XP_064655387.1">
    <property type="nucleotide sequence ID" value="XM_064806570.1"/>
</dbReference>
<dbReference type="InterPro" id="IPR038275">
    <property type="entry name" value="Nuf2_N_sf"/>
</dbReference>
<keyword evidence="13" id="KW-0137">Centromere</keyword>
<dbReference type="EMBL" id="JAVRRT010000017">
    <property type="protein sequence ID" value="KAK5165244.1"/>
    <property type="molecule type" value="Genomic_DNA"/>
</dbReference>
<evidence type="ECO:0000256" key="11">
    <source>
        <dbReference type="ARBA" id="ARBA00023242"/>
    </source>
</evidence>
<sequence>MPSMDFNPRISIARGSQQSSQQKRTKEQDEDAFMNLSDREIAGCISDIGIAFTIEDLRNPKAPQVQKIFEWFAELLTNTTREVVAPAMKAAAEDLCGADDAERIFTADTRELMGFFVTMRRLLLECGIRDFTFSDLYKPQHGRLVKIFSYIINFIRFRESQTGVIDEHYNSSENTKNQIEQLYHENQEKEEQLEEMQQNRKNVEQAIRDKEKRNEDLKTRLYELNKAQKVVHEKLERVKEEQNRLKVALQDKTTAVMTTRQEASKLRPYTEQSPAVLEQSLQTLNSNLHNDRAEIERLDKRTRALQTSCDTFTPLIADITALHNLLCNLHADLGKEDEEAKSAAKNREALADKSYKVREVGREERSLRMQLEQSKAKTERLRRDAEGKAANTNAKMTALRQTHEELTAERQDRHREVERRRIRIEQTVKKMDDLKYNIEREVQEAREEYMKMESHIRLYMTEMEQSI</sequence>
<dbReference type="GO" id="GO:0031262">
    <property type="term" value="C:Ndc80 complex"/>
    <property type="evidence" value="ECO:0007669"/>
    <property type="project" value="InterPro"/>
</dbReference>
<dbReference type="PANTHER" id="PTHR21650:SF2">
    <property type="entry name" value="KINETOCHORE PROTEIN NUF2"/>
    <property type="match status" value="1"/>
</dbReference>
<evidence type="ECO:0000256" key="14">
    <source>
        <dbReference type="SAM" id="Coils"/>
    </source>
</evidence>
<dbReference type="GO" id="GO:0051315">
    <property type="term" value="P:attachment of mitotic spindle microtubules to kinetochore"/>
    <property type="evidence" value="ECO:0007669"/>
    <property type="project" value="TreeGrafter"/>
</dbReference>
<keyword evidence="12" id="KW-0131">Cell cycle</keyword>
<dbReference type="Gene3D" id="1.10.418.60">
    <property type="entry name" value="Ncd80 complex, Nuf2 subunit"/>
    <property type="match status" value="1"/>
</dbReference>
<gene>
    <name evidence="18" type="primary">NUF2</name>
    <name evidence="18" type="ORF">LTR77_009342</name>
</gene>
<evidence type="ECO:0000256" key="9">
    <source>
        <dbReference type="ARBA" id="ARBA00022838"/>
    </source>
</evidence>
<dbReference type="AlphaFoldDB" id="A0AAV9P0T9"/>
<evidence type="ECO:0000256" key="6">
    <source>
        <dbReference type="ARBA" id="ARBA00022454"/>
    </source>
</evidence>
<dbReference type="GO" id="GO:0045132">
    <property type="term" value="P:meiotic chromosome segregation"/>
    <property type="evidence" value="ECO:0007669"/>
    <property type="project" value="TreeGrafter"/>
</dbReference>
<evidence type="ECO:0000256" key="15">
    <source>
        <dbReference type="SAM" id="MobiDB-lite"/>
    </source>
</evidence>
<comment type="similarity">
    <text evidence="4">Belongs to the NUF2 family.</text>
</comment>
<comment type="caution">
    <text evidence="18">The sequence shown here is derived from an EMBL/GenBank/DDBJ whole genome shotgun (WGS) entry which is preliminary data.</text>
</comment>
<evidence type="ECO:0000256" key="10">
    <source>
        <dbReference type="ARBA" id="ARBA00023054"/>
    </source>
</evidence>
<dbReference type="InterPro" id="IPR005549">
    <property type="entry name" value="Kinetochore_Nuf2_N"/>
</dbReference>
<name>A0AAV9P0T9_9PEZI</name>
<evidence type="ECO:0000256" key="4">
    <source>
        <dbReference type="ARBA" id="ARBA00005498"/>
    </source>
</evidence>
<evidence type="ECO:0000256" key="7">
    <source>
        <dbReference type="ARBA" id="ARBA00022618"/>
    </source>
</evidence>
<dbReference type="Proteomes" id="UP001337655">
    <property type="component" value="Unassembled WGS sequence"/>
</dbReference>
<organism evidence="18 19">
    <name type="scientific">Saxophila tyrrhenica</name>
    <dbReference type="NCBI Taxonomy" id="1690608"/>
    <lineage>
        <taxon>Eukaryota</taxon>
        <taxon>Fungi</taxon>
        <taxon>Dikarya</taxon>
        <taxon>Ascomycota</taxon>
        <taxon>Pezizomycotina</taxon>
        <taxon>Dothideomycetes</taxon>
        <taxon>Dothideomycetidae</taxon>
        <taxon>Mycosphaerellales</taxon>
        <taxon>Extremaceae</taxon>
        <taxon>Saxophila</taxon>
    </lineage>
</organism>
<dbReference type="GO" id="GO:0051383">
    <property type="term" value="P:kinetochore organization"/>
    <property type="evidence" value="ECO:0007669"/>
    <property type="project" value="TreeGrafter"/>
</dbReference>
<feature type="region of interest" description="Disordered" evidence="15">
    <location>
        <begin position="366"/>
        <end position="390"/>
    </location>
</feature>
<dbReference type="PANTHER" id="PTHR21650">
    <property type="entry name" value="MEMBRALIN/KINETOCHORE PROTEIN NUF2"/>
    <property type="match status" value="1"/>
</dbReference>